<evidence type="ECO:0000313" key="2">
    <source>
        <dbReference type="Proteomes" id="UP000596381"/>
    </source>
</evidence>
<sequence>MQLIERFLNLKPEFTFFVQALSRDQHYLRAFWSDEDFIPPGTNKPFGWIAGIGTTEFVSYLTNHGVDPRFFCLLQKWFPMVLIRNDEIMTNGLIDRLEKKLFEVPKELMEVYCNQVEEYCQIAVRKYLGPTDSSNGEMNILPFKGTVESFLAHPLINPDKLKRISELAGTKVLYCAATNKISALVDADHSFYIEFTPEEHEFYVATHRNWNQTIFDSEMIVKTLKAVNMAYYEVSNE</sequence>
<protein>
    <submittedName>
        <fullName evidence="1">Uncharacterized protein</fullName>
    </submittedName>
</protein>
<proteinExistence type="predicted"/>
<evidence type="ECO:0000313" key="1">
    <source>
        <dbReference type="EMBL" id="QQV92111.1"/>
    </source>
</evidence>
<accession>A0A7U0J6P7</accession>
<organism evidence="1 2">
    <name type="scientific">Klebsiella phage vB_KpM_FBKp24</name>
    <dbReference type="NCBI Taxonomy" id="2801834"/>
    <lineage>
        <taxon>Viruses</taxon>
        <taxon>Duplodnaviria</taxon>
        <taxon>Heunggongvirae</taxon>
        <taxon>Uroviricota</taxon>
        <taxon>Caudoviricetes</taxon>
        <taxon>Chimalliviridae</taxon>
        <taxon>Maaswegvirus</taxon>
        <taxon>Maaswegvirus Kp24</taxon>
    </lineage>
</organism>
<gene>
    <name evidence="1" type="ORF">vBKpMFBKp24_263</name>
</gene>
<name>A0A7U0J6P7_9CAUD</name>
<dbReference type="Proteomes" id="UP000596381">
    <property type="component" value="Segment"/>
</dbReference>
<dbReference type="EMBL" id="MW394391">
    <property type="protein sequence ID" value="QQV92111.1"/>
    <property type="molecule type" value="Genomic_DNA"/>
</dbReference>
<keyword evidence="2" id="KW-1185">Reference proteome</keyword>
<reference evidence="1 2" key="1">
    <citation type="submission" date="2020-12" db="EMBL/GenBank/DDBJ databases">
        <title>Genomic characterization of four novel bacteriophages infecting Klebsiella pneumoniae.</title>
        <authorList>
            <person name="Estrada Bonilla B."/>
            <person name="Costa A.R."/>
            <person name="van Rossum T."/>
            <person name="Hagedoorn S."/>
            <person name="Wallinga H."/>
            <person name="Xiao M."/>
            <person name="Song W."/>
            <person name="Haas P.-J."/>
            <person name="Nobrega F.L."/>
            <person name="Brouns S.J.J."/>
        </authorList>
    </citation>
    <scope>NUCLEOTIDE SEQUENCE [LARGE SCALE GENOMIC DNA]</scope>
</reference>